<evidence type="ECO:0000313" key="2">
    <source>
        <dbReference type="Proteomes" id="UP000054032"/>
    </source>
</evidence>
<proteinExistence type="predicted"/>
<keyword evidence="2" id="KW-1185">Reference proteome</keyword>
<reference evidence="1 2" key="1">
    <citation type="journal article" date="2013" name="PLoS Genet.">
        <title>Comparative genome structure, secondary metabolite, and effector coding capacity across Cochliobolus pathogens.</title>
        <authorList>
            <person name="Condon B.J."/>
            <person name="Leng Y."/>
            <person name="Wu D."/>
            <person name="Bushley K.E."/>
            <person name="Ohm R.A."/>
            <person name="Otillar R."/>
            <person name="Martin J."/>
            <person name="Schackwitz W."/>
            <person name="Grimwood J."/>
            <person name="MohdZainudin N."/>
            <person name="Xue C."/>
            <person name="Wang R."/>
            <person name="Manning V.A."/>
            <person name="Dhillon B."/>
            <person name="Tu Z.J."/>
            <person name="Steffenson B.J."/>
            <person name="Salamov A."/>
            <person name="Sun H."/>
            <person name="Lowry S."/>
            <person name="LaButti K."/>
            <person name="Han J."/>
            <person name="Copeland A."/>
            <person name="Lindquist E."/>
            <person name="Barry K."/>
            <person name="Schmutz J."/>
            <person name="Baker S.E."/>
            <person name="Ciuffetti L.M."/>
            <person name="Grigoriev I.V."/>
            <person name="Zhong S."/>
            <person name="Turgeon B.G."/>
        </authorList>
    </citation>
    <scope>NUCLEOTIDE SEQUENCE [LARGE SCALE GENOMIC DNA]</scope>
    <source>
        <strain evidence="1 2">ATCC 44560</strain>
    </source>
</reference>
<protein>
    <submittedName>
        <fullName evidence="1">Uncharacterized protein</fullName>
    </submittedName>
</protein>
<gene>
    <name evidence="1" type="ORF">COCMIDRAFT_27215</name>
</gene>
<organism evidence="1 2">
    <name type="scientific">Bipolaris oryzae ATCC 44560</name>
    <dbReference type="NCBI Taxonomy" id="930090"/>
    <lineage>
        <taxon>Eukaryota</taxon>
        <taxon>Fungi</taxon>
        <taxon>Dikarya</taxon>
        <taxon>Ascomycota</taxon>
        <taxon>Pezizomycotina</taxon>
        <taxon>Dothideomycetes</taxon>
        <taxon>Pleosporomycetidae</taxon>
        <taxon>Pleosporales</taxon>
        <taxon>Pleosporineae</taxon>
        <taxon>Pleosporaceae</taxon>
        <taxon>Bipolaris</taxon>
    </lineage>
</organism>
<dbReference type="GeneID" id="19121081"/>
<evidence type="ECO:0000313" key="1">
    <source>
        <dbReference type="EMBL" id="EUC44424.1"/>
    </source>
</evidence>
<accession>W6ZA62</accession>
<dbReference type="Proteomes" id="UP000054032">
    <property type="component" value="Unassembled WGS sequence"/>
</dbReference>
<dbReference type="HOGENOM" id="CLU_2183484_0_0_1"/>
<dbReference type="AlphaFoldDB" id="W6ZA62"/>
<name>W6ZA62_COCMI</name>
<dbReference type="RefSeq" id="XP_007689021.1">
    <property type="nucleotide sequence ID" value="XM_007690831.1"/>
</dbReference>
<dbReference type="EMBL" id="KI964004">
    <property type="protein sequence ID" value="EUC44424.1"/>
    <property type="molecule type" value="Genomic_DNA"/>
</dbReference>
<dbReference type="KEGG" id="bor:COCMIDRAFT_27215"/>
<sequence>MSPLVGETESHPSLSDIPYLYGTEKTWFPRLATMNRISAGFPGCGTPTVHNEFGIFSAPLSCINITLGQPMCTSASGIQPDSIDSTGRIEVFVTSSANTGQQRVFLFLK</sequence>